<comment type="caution">
    <text evidence="1">The sequence shown here is derived from an EMBL/GenBank/DDBJ whole genome shotgun (WGS) entry which is preliminary data.</text>
</comment>
<sequence length="71" mass="7464">MDSVYSGTEGIRPGGGRGPAAAVVVDPAEAVFPFRKVSKAGILTSSFMCRMFGLFTHQLIPESTVAGYRVA</sequence>
<name>A0A9X0C207_9EURO</name>
<dbReference type="EMBL" id="JAPWDQ010000001">
    <property type="protein sequence ID" value="KAJ5494996.1"/>
    <property type="molecule type" value="Genomic_DNA"/>
</dbReference>
<reference evidence="1" key="1">
    <citation type="submission" date="2022-12" db="EMBL/GenBank/DDBJ databases">
        <authorList>
            <person name="Petersen C."/>
        </authorList>
    </citation>
    <scope>NUCLEOTIDE SEQUENCE</scope>
    <source>
        <strain evidence="1">IBT 30728</strain>
    </source>
</reference>
<organism evidence="1 2">
    <name type="scientific">Penicillium diatomitis</name>
    <dbReference type="NCBI Taxonomy" id="2819901"/>
    <lineage>
        <taxon>Eukaryota</taxon>
        <taxon>Fungi</taxon>
        <taxon>Dikarya</taxon>
        <taxon>Ascomycota</taxon>
        <taxon>Pezizomycotina</taxon>
        <taxon>Eurotiomycetes</taxon>
        <taxon>Eurotiomycetidae</taxon>
        <taxon>Eurotiales</taxon>
        <taxon>Aspergillaceae</taxon>
        <taxon>Penicillium</taxon>
    </lineage>
</organism>
<gene>
    <name evidence="1" type="ORF">N7539_000112</name>
</gene>
<evidence type="ECO:0000313" key="2">
    <source>
        <dbReference type="Proteomes" id="UP001148312"/>
    </source>
</evidence>
<evidence type="ECO:0000313" key="1">
    <source>
        <dbReference type="EMBL" id="KAJ5494996.1"/>
    </source>
</evidence>
<proteinExistence type="predicted"/>
<dbReference type="GeneID" id="81619965"/>
<dbReference type="RefSeq" id="XP_056794009.1">
    <property type="nucleotide sequence ID" value="XM_056929716.1"/>
</dbReference>
<dbReference type="AlphaFoldDB" id="A0A9X0C207"/>
<dbReference type="Proteomes" id="UP001148312">
    <property type="component" value="Unassembled WGS sequence"/>
</dbReference>
<protein>
    <submittedName>
        <fullName evidence="1">Uncharacterized protein</fullName>
    </submittedName>
</protein>
<keyword evidence="2" id="KW-1185">Reference proteome</keyword>
<accession>A0A9X0C207</accession>
<reference evidence="1" key="2">
    <citation type="journal article" date="2023" name="IMA Fungus">
        <title>Comparative genomic study of the Penicillium genus elucidates a diverse pangenome and 15 lateral gene transfer events.</title>
        <authorList>
            <person name="Petersen C."/>
            <person name="Sorensen T."/>
            <person name="Nielsen M.R."/>
            <person name="Sondergaard T.E."/>
            <person name="Sorensen J.L."/>
            <person name="Fitzpatrick D.A."/>
            <person name="Frisvad J.C."/>
            <person name="Nielsen K.L."/>
        </authorList>
    </citation>
    <scope>NUCLEOTIDE SEQUENCE</scope>
    <source>
        <strain evidence="1">IBT 30728</strain>
    </source>
</reference>